<dbReference type="GO" id="GO:0009103">
    <property type="term" value="P:lipopolysaccharide biosynthetic process"/>
    <property type="evidence" value="ECO:0007669"/>
    <property type="project" value="UniProtKB-KW"/>
</dbReference>
<dbReference type="GO" id="GO:0009245">
    <property type="term" value="P:lipid A biosynthetic process"/>
    <property type="evidence" value="ECO:0007669"/>
    <property type="project" value="UniProtKB-KW"/>
</dbReference>
<keyword evidence="4" id="KW-0997">Cell inner membrane</keyword>
<dbReference type="KEGG" id="gim:F1728_17840"/>
<evidence type="ECO:0000256" key="1">
    <source>
        <dbReference type="ARBA" id="ARBA00004651"/>
    </source>
</evidence>
<comment type="subcellular location">
    <subcellularLocation>
        <location evidence="1">Cell membrane</location>
        <topology evidence="1">Multi-pass membrane protein</topology>
    </subcellularLocation>
</comment>
<evidence type="ECO:0000256" key="8">
    <source>
        <dbReference type="ARBA" id="ARBA00022989"/>
    </source>
</evidence>
<evidence type="ECO:0000256" key="11">
    <source>
        <dbReference type="SAM" id="Phobius"/>
    </source>
</evidence>
<dbReference type="EMBL" id="CP043930">
    <property type="protein sequence ID" value="QGQ24439.1"/>
    <property type="molecule type" value="Genomic_DNA"/>
</dbReference>
<evidence type="ECO:0000256" key="7">
    <source>
        <dbReference type="ARBA" id="ARBA00022985"/>
    </source>
</evidence>
<dbReference type="InterPro" id="IPR037185">
    <property type="entry name" value="EmrE-like"/>
</dbReference>
<dbReference type="Gene3D" id="1.10.3730.20">
    <property type="match status" value="1"/>
</dbReference>
<evidence type="ECO:0000313" key="13">
    <source>
        <dbReference type="EMBL" id="QGQ24439.1"/>
    </source>
</evidence>
<proteinExistence type="predicted"/>
<keyword evidence="3" id="KW-0444">Lipid biosynthesis</keyword>
<keyword evidence="2" id="KW-1003">Cell membrane</keyword>
<keyword evidence="8 11" id="KW-1133">Transmembrane helix</keyword>
<keyword evidence="9" id="KW-0443">Lipid metabolism</keyword>
<dbReference type="GO" id="GO:0022857">
    <property type="term" value="F:transmembrane transporter activity"/>
    <property type="evidence" value="ECO:0007669"/>
    <property type="project" value="InterPro"/>
</dbReference>
<organism evidence="13 14">
    <name type="scientific">Gimesia benthica</name>
    <dbReference type="NCBI Taxonomy" id="2608982"/>
    <lineage>
        <taxon>Bacteria</taxon>
        <taxon>Pseudomonadati</taxon>
        <taxon>Planctomycetota</taxon>
        <taxon>Planctomycetia</taxon>
        <taxon>Planctomycetales</taxon>
        <taxon>Planctomycetaceae</taxon>
        <taxon>Gimesia</taxon>
    </lineage>
</organism>
<keyword evidence="14" id="KW-1185">Reference proteome</keyword>
<dbReference type="InterPro" id="IPR000390">
    <property type="entry name" value="Small_drug/metabolite_transptr"/>
</dbReference>
<gene>
    <name evidence="13" type="ORF">F1728_17840</name>
</gene>
<evidence type="ECO:0000256" key="6">
    <source>
        <dbReference type="ARBA" id="ARBA00022692"/>
    </source>
</evidence>
<dbReference type="SUPFAM" id="SSF103481">
    <property type="entry name" value="Multidrug resistance efflux transporter EmrE"/>
    <property type="match status" value="1"/>
</dbReference>
<feature type="transmembrane region" description="Helical" evidence="11">
    <location>
        <begin position="75"/>
        <end position="95"/>
    </location>
</feature>
<sequence length="137" mass="15338">MNHFFILGTIFFTVYGQLILKWRISRYGELPDSLSDRIQFLFRLLLDGYILSGFIAAFIASLFWMAAMTKFQLSYAYPFMSLAFVLVMFLSAFFFNEPVTLAKTLGLTLIVAGIIIGSQGVTSDKTDTPSSSLSAKD</sequence>
<reference evidence="13 14" key="1">
    <citation type="submission" date="2019-09" db="EMBL/GenBank/DDBJ databases">
        <title>Gimesia benthica sp. nov., a novel bacterium isolated from deep-sea water of the Northwest Indian Ocean.</title>
        <authorList>
            <person name="Dai X."/>
        </authorList>
    </citation>
    <scope>NUCLEOTIDE SEQUENCE [LARGE SCALE GENOMIC DNA]</scope>
    <source>
        <strain evidence="13 14">E7</strain>
    </source>
</reference>
<evidence type="ECO:0000256" key="3">
    <source>
        <dbReference type="ARBA" id="ARBA00022516"/>
    </source>
</evidence>
<evidence type="ECO:0000259" key="12">
    <source>
        <dbReference type="Pfam" id="PF00892"/>
    </source>
</evidence>
<feature type="domain" description="EamA" evidence="12">
    <location>
        <begin position="49"/>
        <end position="116"/>
    </location>
</feature>
<name>A0A6I6AIC7_9PLAN</name>
<dbReference type="Pfam" id="PF00892">
    <property type="entry name" value="EamA"/>
    <property type="match status" value="1"/>
</dbReference>
<dbReference type="PANTHER" id="PTHR30561:SF9">
    <property type="entry name" value="4-AMINO-4-DEOXY-L-ARABINOSE-PHOSPHOUNDECAPRENOL FLIPPASE SUBUNIT ARNF-RELATED"/>
    <property type="match status" value="1"/>
</dbReference>
<evidence type="ECO:0000256" key="10">
    <source>
        <dbReference type="ARBA" id="ARBA00023136"/>
    </source>
</evidence>
<dbReference type="PANTHER" id="PTHR30561">
    <property type="entry name" value="SMR FAMILY PROTON-DEPENDENT DRUG EFFLUX TRANSPORTER SUGE"/>
    <property type="match status" value="1"/>
</dbReference>
<dbReference type="GO" id="GO:0005886">
    <property type="term" value="C:plasma membrane"/>
    <property type="evidence" value="ECO:0007669"/>
    <property type="project" value="UniProtKB-SubCell"/>
</dbReference>
<evidence type="ECO:0000256" key="2">
    <source>
        <dbReference type="ARBA" id="ARBA00022475"/>
    </source>
</evidence>
<dbReference type="AlphaFoldDB" id="A0A6I6AIC7"/>
<keyword evidence="5" id="KW-0441">Lipid A biosynthesis</keyword>
<dbReference type="InterPro" id="IPR000620">
    <property type="entry name" value="EamA_dom"/>
</dbReference>
<accession>A0A6I6AIC7</accession>
<feature type="transmembrane region" description="Helical" evidence="11">
    <location>
        <begin position="40"/>
        <end position="63"/>
    </location>
</feature>
<evidence type="ECO:0000256" key="5">
    <source>
        <dbReference type="ARBA" id="ARBA00022556"/>
    </source>
</evidence>
<evidence type="ECO:0000313" key="14">
    <source>
        <dbReference type="Proteomes" id="UP000427281"/>
    </source>
</evidence>
<dbReference type="Proteomes" id="UP000427281">
    <property type="component" value="Chromosome"/>
</dbReference>
<feature type="transmembrane region" description="Helical" evidence="11">
    <location>
        <begin position="101"/>
        <end position="121"/>
    </location>
</feature>
<keyword evidence="6 11" id="KW-0812">Transmembrane</keyword>
<evidence type="ECO:0000256" key="9">
    <source>
        <dbReference type="ARBA" id="ARBA00023098"/>
    </source>
</evidence>
<evidence type="ECO:0000256" key="4">
    <source>
        <dbReference type="ARBA" id="ARBA00022519"/>
    </source>
</evidence>
<dbReference type="RefSeq" id="WP_155365243.1">
    <property type="nucleotide sequence ID" value="NZ_CP043930.1"/>
</dbReference>
<protein>
    <submittedName>
        <fullName evidence="13">EamA family transporter</fullName>
    </submittedName>
</protein>
<keyword evidence="10 11" id="KW-0472">Membrane</keyword>
<keyword evidence="7" id="KW-0448">Lipopolysaccharide biosynthesis</keyword>